<comment type="caution">
    <text evidence="2">The sequence shown here is derived from an EMBL/GenBank/DDBJ whole genome shotgun (WGS) entry which is preliminary data.</text>
</comment>
<dbReference type="PROSITE" id="PS50206">
    <property type="entry name" value="RHODANESE_3"/>
    <property type="match status" value="1"/>
</dbReference>
<dbReference type="Pfam" id="PF00581">
    <property type="entry name" value="Rhodanese"/>
    <property type="match status" value="1"/>
</dbReference>
<dbReference type="InterPro" id="IPR036873">
    <property type="entry name" value="Rhodanese-like_dom_sf"/>
</dbReference>
<feature type="domain" description="Rhodanese" evidence="1">
    <location>
        <begin position="54"/>
        <end position="153"/>
    </location>
</feature>
<dbReference type="SUPFAM" id="SSF52821">
    <property type="entry name" value="Rhodanese/Cell cycle control phosphatase"/>
    <property type="match status" value="1"/>
</dbReference>
<dbReference type="Proteomes" id="UP001321749">
    <property type="component" value="Unassembled WGS sequence"/>
</dbReference>
<evidence type="ECO:0000313" key="3">
    <source>
        <dbReference type="Proteomes" id="UP001321749"/>
    </source>
</evidence>
<dbReference type="GO" id="GO:0005634">
    <property type="term" value="C:nucleus"/>
    <property type="evidence" value="ECO:0007669"/>
    <property type="project" value="TreeGrafter"/>
</dbReference>
<dbReference type="EMBL" id="MU864942">
    <property type="protein sequence ID" value="KAK4465080.1"/>
    <property type="molecule type" value="Genomic_DNA"/>
</dbReference>
<dbReference type="GO" id="GO:0005737">
    <property type="term" value="C:cytoplasm"/>
    <property type="evidence" value="ECO:0007669"/>
    <property type="project" value="TreeGrafter"/>
</dbReference>
<dbReference type="GO" id="GO:0004725">
    <property type="term" value="F:protein tyrosine phosphatase activity"/>
    <property type="evidence" value="ECO:0007669"/>
    <property type="project" value="TreeGrafter"/>
</dbReference>
<proteinExistence type="predicted"/>
<name>A0AAV9HY32_9PEZI</name>
<dbReference type="InterPro" id="IPR001763">
    <property type="entry name" value="Rhodanese-like_dom"/>
</dbReference>
<dbReference type="Gene3D" id="3.40.250.10">
    <property type="entry name" value="Rhodanese-like domain"/>
    <property type="match status" value="1"/>
</dbReference>
<sequence length="169" mass="18939">MPIHIPHKCQKLSLRSDGTPWFSEFPEPASTPTKILPSEVYSLLEARDAPDQERPHTFLLIDTRRADCVGGTIKGSINLPAHSFYWSRKMLFDLCRQAGVGRVVFYCGSSNGRGPRCAAWMQDYIDAVEGDIRSEVMVGGIRGWVKAYGGRMMEGYDEKVWLAGKPDEV</sequence>
<dbReference type="AlphaFoldDB" id="A0AAV9HY32"/>
<reference evidence="2" key="2">
    <citation type="submission" date="2023-06" db="EMBL/GenBank/DDBJ databases">
        <authorList>
            <consortium name="Lawrence Berkeley National Laboratory"/>
            <person name="Mondo S.J."/>
            <person name="Hensen N."/>
            <person name="Bonometti L."/>
            <person name="Westerberg I."/>
            <person name="Brannstrom I.O."/>
            <person name="Guillou S."/>
            <person name="Cros-Aarteil S."/>
            <person name="Calhoun S."/>
            <person name="Haridas S."/>
            <person name="Kuo A."/>
            <person name="Pangilinan J."/>
            <person name="Riley R."/>
            <person name="Labutti K."/>
            <person name="Andreopoulos B."/>
            <person name="Lipzen A."/>
            <person name="Chen C."/>
            <person name="Yanf M."/>
            <person name="Daum C."/>
            <person name="Ng V."/>
            <person name="Clum A."/>
            <person name="Steindorff A."/>
            <person name="Ohm R."/>
            <person name="Martin F."/>
            <person name="Silar P."/>
            <person name="Natvig D."/>
            <person name="Lalanne C."/>
            <person name="Gautier V."/>
            <person name="Ament-Velasquez S.L."/>
            <person name="Kruys A."/>
            <person name="Hutchinson M.I."/>
            <person name="Powell A.J."/>
            <person name="Barry K."/>
            <person name="Miller A.N."/>
            <person name="Grigoriev I.V."/>
            <person name="Debuchy R."/>
            <person name="Gladieux P."/>
            <person name="Thoren M.H."/>
            <person name="Johannesson H."/>
        </authorList>
    </citation>
    <scope>NUCLEOTIDE SEQUENCE</scope>
    <source>
        <strain evidence="2">PSN324</strain>
    </source>
</reference>
<dbReference type="PANTHER" id="PTHR10828:SF50">
    <property type="entry name" value="REDUCTASE (ARC2), PUTATIVE (AFU_ORTHOLOGUE AFUA_6G13400)-RELATED"/>
    <property type="match status" value="1"/>
</dbReference>
<organism evidence="2 3">
    <name type="scientific">Cladorrhinum samala</name>
    <dbReference type="NCBI Taxonomy" id="585594"/>
    <lineage>
        <taxon>Eukaryota</taxon>
        <taxon>Fungi</taxon>
        <taxon>Dikarya</taxon>
        <taxon>Ascomycota</taxon>
        <taxon>Pezizomycotina</taxon>
        <taxon>Sordariomycetes</taxon>
        <taxon>Sordariomycetidae</taxon>
        <taxon>Sordariales</taxon>
        <taxon>Podosporaceae</taxon>
        <taxon>Cladorrhinum</taxon>
    </lineage>
</organism>
<gene>
    <name evidence="2" type="ORF">QBC42DRAFT_262064</name>
</gene>
<reference evidence="2" key="1">
    <citation type="journal article" date="2023" name="Mol. Phylogenet. Evol.">
        <title>Genome-scale phylogeny and comparative genomics of the fungal order Sordariales.</title>
        <authorList>
            <person name="Hensen N."/>
            <person name="Bonometti L."/>
            <person name="Westerberg I."/>
            <person name="Brannstrom I.O."/>
            <person name="Guillou S."/>
            <person name="Cros-Aarteil S."/>
            <person name="Calhoun S."/>
            <person name="Haridas S."/>
            <person name="Kuo A."/>
            <person name="Mondo S."/>
            <person name="Pangilinan J."/>
            <person name="Riley R."/>
            <person name="LaButti K."/>
            <person name="Andreopoulos B."/>
            <person name="Lipzen A."/>
            <person name="Chen C."/>
            <person name="Yan M."/>
            <person name="Daum C."/>
            <person name="Ng V."/>
            <person name="Clum A."/>
            <person name="Steindorff A."/>
            <person name="Ohm R.A."/>
            <person name="Martin F."/>
            <person name="Silar P."/>
            <person name="Natvig D.O."/>
            <person name="Lalanne C."/>
            <person name="Gautier V."/>
            <person name="Ament-Velasquez S.L."/>
            <person name="Kruys A."/>
            <person name="Hutchinson M.I."/>
            <person name="Powell A.J."/>
            <person name="Barry K."/>
            <person name="Miller A.N."/>
            <person name="Grigoriev I.V."/>
            <person name="Debuchy R."/>
            <person name="Gladieux P."/>
            <person name="Hiltunen Thoren M."/>
            <person name="Johannesson H."/>
        </authorList>
    </citation>
    <scope>NUCLEOTIDE SEQUENCE</scope>
    <source>
        <strain evidence="2">PSN324</strain>
    </source>
</reference>
<protein>
    <recommendedName>
        <fullName evidence="1">Rhodanese domain-containing protein</fullName>
    </recommendedName>
</protein>
<evidence type="ECO:0000259" key="1">
    <source>
        <dbReference type="PROSITE" id="PS50206"/>
    </source>
</evidence>
<evidence type="ECO:0000313" key="2">
    <source>
        <dbReference type="EMBL" id="KAK4465080.1"/>
    </source>
</evidence>
<dbReference type="PANTHER" id="PTHR10828">
    <property type="entry name" value="M-PHASE INDUCER PHOSPHATASE DUAL SPECIFICITY PHOSPHATASE CDC25"/>
    <property type="match status" value="1"/>
</dbReference>
<accession>A0AAV9HY32</accession>
<keyword evidence="3" id="KW-1185">Reference proteome</keyword>